<organism evidence="2 3">
    <name type="scientific">Paenibacillus vulneris</name>
    <dbReference type="NCBI Taxonomy" id="1133364"/>
    <lineage>
        <taxon>Bacteria</taxon>
        <taxon>Bacillati</taxon>
        <taxon>Bacillota</taxon>
        <taxon>Bacilli</taxon>
        <taxon>Bacillales</taxon>
        <taxon>Paenibacillaceae</taxon>
        <taxon>Paenibacillus</taxon>
    </lineage>
</organism>
<dbReference type="InterPro" id="IPR051797">
    <property type="entry name" value="TrmB-like"/>
</dbReference>
<keyword evidence="3" id="KW-1185">Reference proteome</keyword>
<proteinExistence type="predicted"/>
<dbReference type="Proteomes" id="UP001597180">
    <property type="component" value="Unassembled WGS sequence"/>
</dbReference>
<accession>A0ABW3UWN1</accession>
<evidence type="ECO:0000313" key="2">
    <source>
        <dbReference type="EMBL" id="MFD1224729.1"/>
    </source>
</evidence>
<dbReference type="SUPFAM" id="SSF46785">
    <property type="entry name" value="Winged helix' DNA-binding domain"/>
    <property type="match status" value="1"/>
</dbReference>
<dbReference type="PANTHER" id="PTHR34293">
    <property type="entry name" value="HTH-TYPE TRANSCRIPTIONAL REGULATOR TRMBL2"/>
    <property type="match status" value="1"/>
</dbReference>
<evidence type="ECO:0000313" key="3">
    <source>
        <dbReference type="Proteomes" id="UP001597180"/>
    </source>
</evidence>
<dbReference type="InterPro" id="IPR002831">
    <property type="entry name" value="Tscrpt_reg_TrmB_N"/>
</dbReference>
<sequence>MDDIYKELQKLGFSQYECKAYVGLLKNSPITGYEISKRSGVPRSMIYEVLGKLLDKGAVYTVPSEPVTYAPLPAKELISRLRSTFEQSFDYLEKSLSALESEQEIDVIRRISSDELVNAEMIEMIEKAGKELWLSIWEPQVGTVKEAVDRRVKDGLDVFSCVFGAPDIKLGTTTHHNYMAPEVPEQRANGHLTVITRDHEEVLIANFNPSAAATAWAVKTEDPALVLVAIEYIRHDIMFAEVATHFGPDKIKDFWTNRPDLYQVVTGKRFK</sequence>
<dbReference type="EMBL" id="JBHTLU010000047">
    <property type="protein sequence ID" value="MFD1224729.1"/>
    <property type="molecule type" value="Genomic_DNA"/>
</dbReference>
<dbReference type="InterPro" id="IPR036388">
    <property type="entry name" value="WH-like_DNA-bd_sf"/>
</dbReference>
<dbReference type="Pfam" id="PF01978">
    <property type="entry name" value="TrmB"/>
    <property type="match status" value="1"/>
</dbReference>
<comment type="caution">
    <text evidence="2">The sequence shown here is derived from an EMBL/GenBank/DDBJ whole genome shotgun (WGS) entry which is preliminary data.</text>
</comment>
<feature type="domain" description="Transcription regulator TrmB N-terminal" evidence="1">
    <location>
        <begin position="8"/>
        <end position="74"/>
    </location>
</feature>
<reference evidence="3" key="1">
    <citation type="journal article" date="2019" name="Int. J. Syst. Evol. Microbiol.">
        <title>The Global Catalogue of Microorganisms (GCM) 10K type strain sequencing project: providing services to taxonomists for standard genome sequencing and annotation.</title>
        <authorList>
            <consortium name="The Broad Institute Genomics Platform"/>
            <consortium name="The Broad Institute Genome Sequencing Center for Infectious Disease"/>
            <person name="Wu L."/>
            <person name="Ma J."/>
        </authorList>
    </citation>
    <scope>NUCLEOTIDE SEQUENCE [LARGE SCALE GENOMIC DNA]</scope>
    <source>
        <strain evidence="3">CCUG 53270</strain>
    </source>
</reference>
<name>A0ABW3UWN1_9BACL</name>
<dbReference type="Gene3D" id="1.10.10.10">
    <property type="entry name" value="Winged helix-like DNA-binding domain superfamily/Winged helix DNA-binding domain"/>
    <property type="match status" value="1"/>
</dbReference>
<dbReference type="InterPro" id="IPR036390">
    <property type="entry name" value="WH_DNA-bd_sf"/>
</dbReference>
<gene>
    <name evidence="2" type="ORF">ACFQ4B_31925</name>
</gene>
<evidence type="ECO:0000259" key="1">
    <source>
        <dbReference type="Pfam" id="PF01978"/>
    </source>
</evidence>
<dbReference type="PANTHER" id="PTHR34293:SF1">
    <property type="entry name" value="HTH-TYPE TRANSCRIPTIONAL REGULATOR TRMBL2"/>
    <property type="match status" value="1"/>
</dbReference>
<dbReference type="CDD" id="cd09124">
    <property type="entry name" value="PLDc_like_TrmB_middle"/>
    <property type="match status" value="1"/>
</dbReference>
<dbReference type="RefSeq" id="WP_345587513.1">
    <property type="nucleotide sequence ID" value="NZ_BAABJG010000010.1"/>
</dbReference>
<protein>
    <submittedName>
        <fullName evidence="2">TrmB family transcriptional regulator</fullName>
    </submittedName>
</protein>